<feature type="compositionally biased region" description="Basic and acidic residues" evidence="2">
    <location>
        <begin position="68"/>
        <end position="86"/>
    </location>
</feature>
<feature type="compositionally biased region" description="Low complexity" evidence="2">
    <location>
        <begin position="127"/>
        <end position="140"/>
    </location>
</feature>
<feature type="compositionally biased region" description="Gly residues" evidence="2">
    <location>
        <begin position="41"/>
        <end position="67"/>
    </location>
</feature>
<sequence length="358" mass="37144">MKTSILSPIKASAVAIALLGSTAVVVTVAMPDVAIAKEGKGNGGGNGGGQGGGKGGGNGNSGNNGGADKGDRDSASNNKKGSDGNRKVGKSGGSIFGGSKSKSSRSTSENRGRFSLKDLFNGGGKAKGAANSRTRTTTSSGKQLSKTNKQTTENLIVDEPVRPAVRPTGNRVAALLGAHPSELGALNAANASATALANASPNSRVGRIATYRDTVLAGDLLREDLAEQLEELTGLEPPERTVAEIEEDLEVALDDVQTNQELVDELEQALEDAGGTDPVIEEQLDQAQMDLEGSIEEARDLNEERQAALEYEEATEEVRELVELVEEQELAEREALEAAANKPVTDAVEEEVKSLLGL</sequence>
<dbReference type="AlphaFoldDB" id="A0A497Z0N7"/>
<dbReference type="OrthoDB" id="7708240at2"/>
<keyword evidence="5" id="KW-1185">Reference proteome</keyword>
<dbReference type="Proteomes" id="UP000271700">
    <property type="component" value="Unassembled WGS sequence"/>
</dbReference>
<feature type="region of interest" description="Disordered" evidence="2">
    <location>
        <begin position="37"/>
        <end position="162"/>
    </location>
</feature>
<feature type="compositionally biased region" description="Low complexity" evidence="2">
    <location>
        <begin position="97"/>
        <end position="107"/>
    </location>
</feature>
<reference evidence="4 5" key="1">
    <citation type="submission" date="2018-10" db="EMBL/GenBank/DDBJ databases">
        <title>Genomic Encyclopedia of Archaeal and Bacterial Type Strains, Phase II (KMG-II): from individual species to whole genera.</title>
        <authorList>
            <person name="Goeker M."/>
        </authorList>
    </citation>
    <scope>NUCLEOTIDE SEQUENCE [LARGE SCALE GENOMIC DNA]</scope>
    <source>
        <strain evidence="4 5">DSM 29317</strain>
    </source>
</reference>
<evidence type="ECO:0000313" key="5">
    <source>
        <dbReference type="Proteomes" id="UP000271700"/>
    </source>
</evidence>
<dbReference type="RefSeq" id="WP_139056588.1">
    <property type="nucleotide sequence ID" value="NZ_AEYW01000003.1"/>
</dbReference>
<evidence type="ECO:0000256" key="1">
    <source>
        <dbReference type="SAM" id="Coils"/>
    </source>
</evidence>
<evidence type="ECO:0000256" key="2">
    <source>
        <dbReference type="SAM" id="MobiDB-lite"/>
    </source>
</evidence>
<keyword evidence="3" id="KW-0732">Signal</keyword>
<evidence type="ECO:0000313" key="4">
    <source>
        <dbReference type="EMBL" id="RLJ98865.1"/>
    </source>
</evidence>
<keyword evidence="1" id="KW-0175">Coiled coil</keyword>
<dbReference type="EMBL" id="RCCT01000008">
    <property type="protein sequence ID" value="RLJ98865.1"/>
    <property type="molecule type" value="Genomic_DNA"/>
</dbReference>
<evidence type="ECO:0000256" key="3">
    <source>
        <dbReference type="SAM" id="SignalP"/>
    </source>
</evidence>
<comment type="caution">
    <text evidence="4">The sequence shown here is derived from an EMBL/GenBank/DDBJ whole genome shotgun (WGS) entry which is preliminary data.</text>
</comment>
<proteinExistence type="predicted"/>
<organism evidence="4 5">
    <name type="scientific">Ruegeria conchae</name>
    <dbReference type="NCBI Taxonomy" id="981384"/>
    <lineage>
        <taxon>Bacteria</taxon>
        <taxon>Pseudomonadati</taxon>
        <taxon>Pseudomonadota</taxon>
        <taxon>Alphaproteobacteria</taxon>
        <taxon>Rhodobacterales</taxon>
        <taxon>Roseobacteraceae</taxon>
        <taxon>Ruegeria</taxon>
    </lineage>
</organism>
<feature type="signal peptide" evidence="3">
    <location>
        <begin position="1"/>
        <end position="26"/>
    </location>
</feature>
<gene>
    <name evidence="4" type="ORF">CLV75_3986</name>
</gene>
<protein>
    <submittedName>
        <fullName evidence="4">Uncharacterized protein</fullName>
    </submittedName>
</protein>
<accession>A0A497Z0N7</accession>
<name>A0A497Z0N7_9RHOB</name>
<feature type="chain" id="PRO_5019832870" evidence="3">
    <location>
        <begin position="27"/>
        <end position="358"/>
    </location>
</feature>
<dbReference type="STRING" id="981384.GCA_000192475_03880"/>
<feature type="coiled-coil region" evidence="1">
    <location>
        <begin position="249"/>
        <end position="341"/>
    </location>
</feature>
<feature type="compositionally biased region" description="Polar residues" evidence="2">
    <location>
        <begin position="141"/>
        <end position="154"/>
    </location>
</feature>